<dbReference type="Proteomes" id="UP000003074">
    <property type="component" value="Unassembled WGS sequence"/>
</dbReference>
<dbReference type="EMBL" id="AFOI01000002">
    <property type="protein sequence ID" value="EGM52346.1"/>
    <property type="molecule type" value="Genomic_DNA"/>
</dbReference>
<dbReference type="AlphaFoldDB" id="F7QU84"/>
<protein>
    <submittedName>
        <fullName evidence="1">Uncharacterized protein</fullName>
    </submittedName>
</protein>
<organism evidence="1 2">
    <name type="scientific">Ligilactobacillus salivarius GJ-24</name>
    <dbReference type="NCBI Taxonomy" id="1041521"/>
    <lineage>
        <taxon>Bacteria</taxon>
        <taxon>Bacillati</taxon>
        <taxon>Bacillota</taxon>
        <taxon>Bacilli</taxon>
        <taxon>Lactobacillales</taxon>
        <taxon>Lactobacillaceae</taxon>
        <taxon>Ligilactobacillus</taxon>
    </lineage>
</organism>
<accession>F7QU84</accession>
<evidence type="ECO:0000313" key="2">
    <source>
        <dbReference type="Proteomes" id="UP000003074"/>
    </source>
</evidence>
<evidence type="ECO:0000313" key="1">
    <source>
        <dbReference type="EMBL" id="EGM52346.1"/>
    </source>
</evidence>
<gene>
    <name evidence="1" type="ORF">LSGJ_00766</name>
</gene>
<sequence length="120" mass="13678">MYKANISSILNFTPKTNPIYMKNRPAPAHSKQEPSIKNSSFFNVRSPKKALFLNLVILNNNGKYRPPPTNQIQYLVNPAPICKPKIINNDTQQYIDNPANKNKAILDIAYKTCFLLDFLP</sequence>
<reference evidence="1 2" key="1">
    <citation type="journal article" date="2011" name="J. Bacteriol.">
        <title>Genome Sequence of Lactobacillus salivarius GJ-24, a Probiotic Strain Isolated from Healthy Adult Intestine.</title>
        <authorList>
            <person name="Cho Y.J."/>
            <person name="Choi J.K."/>
            <person name="Kim J.H."/>
            <person name="Lim Y.S."/>
            <person name="Ham J.S."/>
            <person name="Kang D.K."/>
            <person name="Chun J."/>
            <person name="Paik H.D."/>
            <person name="Kim G.B."/>
        </authorList>
    </citation>
    <scope>NUCLEOTIDE SEQUENCE [LARGE SCALE GENOMIC DNA]</scope>
    <source>
        <strain evidence="1 2">GJ-24</strain>
    </source>
</reference>
<name>F7QU84_9LACO</name>
<proteinExistence type="predicted"/>
<comment type="caution">
    <text evidence="1">The sequence shown here is derived from an EMBL/GenBank/DDBJ whole genome shotgun (WGS) entry which is preliminary data.</text>
</comment>